<dbReference type="PANTHER" id="PTHR19328">
    <property type="entry name" value="HEDGEHOG-INTERACTING PROTEIN"/>
    <property type="match status" value="1"/>
</dbReference>
<comment type="caution">
    <text evidence="3">The sequence shown here is derived from an EMBL/GenBank/DDBJ whole genome shotgun (WGS) entry which is preliminary data.</text>
</comment>
<dbReference type="InterPro" id="IPR011042">
    <property type="entry name" value="6-blade_b-propeller_TolB-like"/>
</dbReference>
<evidence type="ECO:0000259" key="2">
    <source>
        <dbReference type="Pfam" id="PF07995"/>
    </source>
</evidence>
<dbReference type="AlphaFoldDB" id="A0A7W6MS22"/>
<dbReference type="InterPro" id="IPR012938">
    <property type="entry name" value="Glc/Sorbosone_DH"/>
</dbReference>
<sequence length="405" mass="42044">MKDRGIDRTASAGNTLAKAPGKDGCDVAPVRASTTIALAFAMLGLSISSGAHAQLSRSEGSPISCVIPAGDPTEIVSELNIPWSAVRVGSEVLVSQRGTGEILAFLPGEGLSSVGTVPDVVARGDGGMLGLAVLEENGNVWLYGYHSATSGNRIVRMAYSEGELGEAQLVLDGVPGGRGHNGGRIAFGPDGMLYATVGETRNPNLSQDPSSLAGKILRMTPTGGVPTDNPIEGSLVYSLGLRNSQGLAWDDRGQLWATDFGDDAWDEFNRIEPGGNYGWPVVEGVGGNPAYVDPVMQWRTQEMGPSGLAYIDGTFFIAGLTGQRLWSLTIDAAGNPHASAHYVGEYGRVRDVLAGSDGSLWFLTNGRRGAPGGEILSVSLTRLAASECSRASAADNSGGAPTRGR</sequence>
<organism evidence="3 4">
    <name type="scientific">Aurantimonas endophytica</name>
    <dbReference type="NCBI Taxonomy" id="1522175"/>
    <lineage>
        <taxon>Bacteria</taxon>
        <taxon>Pseudomonadati</taxon>
        <taxon>Pseudomonadota</taxon>
        <taxon>Alphaproteobacteria</taxon>
        <taxon>Hyphomicrobiales</taxon>
        <taxon>Aurantimonadaceae</taxon>
        <taxon>Aurantimonas</taxon>
    </lineage>
</organism>
<dbReference type="Proteomes" id="UP000588647">
    <property type="component" value="Unassembled WGS sequence"/>
</dbReference>
<feature type="domain" description="Glucose/Sorbosone dehydrogenase" evidence="2">
    <location>
        <begin position="79"/>
        <end position="369"/>
    </location>
</feature>
<dbReference type="Gene3D" id="2.120.10.30">
    <property type="entry name" value="TolB, C-terminal domain"/>
    <property type="match status" value="1"/>
</dbReference>
<protein>
    <submittedName>
        <fullName evidence="3">Glucose/arabinose dehydrogenase</fullName>
    </submittedName>
</protein>
<reference evidence="3 4" key="1">
    <citation type="submission" date="2020-08" db="EMBL/GenBank/DDBJ databases">
        <title>Genomic Encyclopedia of Type Strains, Phase IV (KMG-IV): sequencing the most valuable type-strain genomes for metagenomic binning, comparative biology and taxonomic classification.</title>
        <authorList>
            <person name="Goeker M."/>
        </authorList>
    </citation>
    <scope>NUCLEOTIDE SEQUENCE [LARGE SCALE GENOMIC DNA]</scope>
    <source>
        <strain evidence="3 4">DSM 103570</strain>
    </source>
</reference>
<evidence type="ECO:0000313" key="4">
    <source>
        <dbReference type="Proteomes" id="UP000588647"/>
    </source>
</evidence>
<keyword evidence="4" id="KW-1185">Reference proteome</keyword>
<dbReference type="InterPro" id="IPR011041">
    <property type="entry name" value="Quinoprot_gluc/sorb_DH_b-prop"/>
</dbReference>
<dbReference type="PANTHER" id="PTHR19328:SF13">
    <property type="entry name" value="HIPL1 PROTEIN"/>
    <property type="match status" value="1"/>
</dbReference>
<evidence type="ECO:0000313" key="3">
    <source>
        <dbReference type="EMBL" id="MBB4005583.1"/>
    </source>
</evidence>
<dbReference type="SUPFAM" id="SSF50952">
    <property type="entry name" value="Soluble quinoprotein glucose dehydrogenase"/>
    <property type="match status" value="1"/>
</dbReference>
<name>A0A7W6MS22_9HYPH</name>
<feature type="region of interest" description="Disordered" evidence="1">
    <location>
        <begin position="1"/>
        <end position="24"/>
    </location>
</feature>
<dbReference type="RefSeq" id="WP_183211187.1">
    <property type="nucleotide sequence ID" value="NZ_JAAAMM010000007.1"/>
</dbReference>
<proteinExistence type="predicted"/>
<dbReference type="Pfam" id="PF07995">
    <property type="entry name" value="GSDH"/>
    <property type="match status" value="1"/>
</dbReference>
<evidence type="ECO:0000256" key="1">
    <source>
        <dbReference type="SAM" id="MobiDB-lite"/>
    </source>
</evidence>
<dbReference type="EMBL" id="JACIEM010000007">
    <property type="protein sequence ID" value="MBB4005583.1"/>
    <property type="molecule type" value="Genomic_DNA"/>
</dbReference>
<gene>
    <name evidence="3" type="ORF">GGR03_004685</name>
</gene>
<accession>A0A7W6MS22</accession>